<dbReference type="Proteomes" id="UP000255317">
    <property type="component" value="Unassembled WGS sequence"/>
</dbReference>
<dbReference type="OrthoDB" id="9808753at2"/>
<keyword evidence="12" id="KW-1185">Reference proteome</keyword>
<dbReference type="Gene3D" id="3.40.630.10">
    <property type="entry name" value="Zn peptidases"/>
    <property type="match status" value="1"/>
</dbReference>
<dbReference type="GO" id="GO:0008270">
    <property type="term" value="F:zinc ion binding"/>
    <property type="evidence" value="ECO:0007669"/>
    <property type="project" value="InterPro"/>
</dbReference>
<keyword evidence="7" id="KW-0482">Metalloprotease</keyword>
<name>A0A370QEV5_9FLAO</name>
<keyword evidence="4 9" id="KW-0732">Signal</keyword>
<dbReference type="RefSeq" id="WP_115123120.1">
    <property type="nucleotide sequence ID" value="NZ_QRAO01000002.1"/>
</dbReference>
<dbReference type="InterPro" id="IPR026444">
    <property type="entry name" value="Secre_tail"/>
</dbReference>
<dbReference type="Pfam" id="PF20773">
    <property type="entry name" value="InhA-like_MAM"/>
    <property type="match status" value="1"/>
</dbReference>
<dbReference type="InterPro" id="IPR000834">
    <property type="entry name" value="Peptidase_M14"/>
</dbReference>
<dbReference type="Pfam" id="PF18962">
    <property type="entry name" value="Por_Secre_tail"/>
    <property type="match status" value="1"/>
</dbReference>
<evidence type="ECO:0000256" key="2">
    <source>
        <dbReference type="ARBA" id="ARBA00005988"/>
    </source>
</evidence>
<evidence type="ECO:0000256" key="5">
    <source>
        <dbReference type="ARBA" id="ARBA00022801"/>
    </source>
</evidence>
<dbReference type="NCBIfam" id="TIGR04183">
    <property type="entry name" value="Por_Secre_tail"/>
    <property type="match status" value="1"/>
</dbReference>
<evidence type="ECO:0000259" key="10">
    <source>
        <dbReference type="PROSITE" id="PS52035"/>
    </source>
</evidence>
<dbReference type="CDD" id="cd03859">
    <property type="entry name" value="M14_CPT"/>
    <property type="match status" value="1"/>
</dbReference>
<dbReference type="PANTHER" id="PTHR11705">
    <property type="entry name" value="PROTEASE FAMILY M14 CARBOXYPEPTIDASE A,B"/>
    <property type="match status" value="1"/>
</dbReference>
<keyword evidence="6" id="KW-0862">Zinc</keyword>
<evidence type="ECO:0000313" key="11">
    <source>
        <dbReference type="EMBL" id="RDK86893.1"/>
    </source>
</evidence>
<dbReference type="SUPFAM" id="SSF53187">
    <property type="entry name" value="Zn-dependent exopeptidases"/>
    <property type="match status" value="1"/>
</dbReference>
<evidence type="ECO:0000256" key="4">
    <source>
        <dbReference type="ARBA" id="ARBA00022729"/>
    </source>
</evidence>
<feature type="domain" description="Peptidase M14" evidence="10">
    <location>
        <begin position="121"/>
        <end position="432"/>
    </location>
</feature>
<evidence type="ECO:0000256" key="6">
    <source>
        <dbReference type="ARBA" id="ARBA00022833"/>
    </source>
</evidence>
<keyword evidence="3" id="KW-0645">Protease</keyword>
<dbReference type="Pfam" id="PF00246">
    <property type="entry name" value="Peptidase_M14"/>
    <property type="match status" value="1"/>
</dbReference>
<evidence type="ECO:0000313" key="12">
    <source>
        <dbReference type="Proteomes" id="UP000255317"/>
    </source>
</evidence>
<comment type="similarity">
    <text evidence="2 8">Belongs to the peptidase M14 family.</text>
</comment>
<dbReference type="InterPro" id="IPR033810">
    <property type="entry name" value="Carboxypeptidase_T"/>
</dbReference>
<evidence type="ECO:0000256" key="8">
    <source>
        <dbReference type="PROSITE-ProRule" id="PRU01379"/>
    </source>
</evidence>
<feature type="chain" id="PRO_5016712214" evidence="9">
    <location>
        <begin position="19"/>
        <end position="793"/>
    </location>
</feature>
<dbReference type="PROSITE" id="PS52035">
    <property type="entry name" value="PEPTIDASE_M14"/>
    <property type="match status" value="1"/>
</dbReference>
<dbReference type="GO" id="GO:0005615">
    <property type="term" value="C:extracellular space"/>
    <property type="evidence" value="ECO:0007669"/>
    <property type="project" value="TreeGrafter"/>
</dbReference>
<comment type="caution">
    <text evidence="11">The sequence shown here is derived from an EMBL/GenBank/DDBJ whole genome shotgun (WGS) entry which is preliminary data.</text>
</comment>
<gene>
    <name evidence="11" type="ORF">C8D94_10271</name>
</gene>
<keyword evidence="5" id="KW-0378">Hydrolase</keyword>
<organism evidence="11 12">
    <name type="scientific">Marinirhabdus gelatinilytica</name>
    <dbReference type="NCBI Taxonomy" id="1703343"/>
    <lineage>
        <taxon>Bacteria</taxon>
        <taxon>Pseudomonadati</taxon>
        <taxon>Bacteroidota</taxon>
        <taxon>Flavobacteriia</taxon>
        <taxon>Flavobacteriales</taxon>
        <taxon>Flavobacteriaceae</taxon>
    </lineage>
</organism>
<evidence type="ECO:0000256" key="3">
    <source>
        <dbReference type="ARBA" id="ARBA00022670"/>
    </source>
</evidence>
<sequence length="793" mass="87204">MKHTLLLFSFFLTTAVFAQEIYQKAKISYTNPGALEIMESLGLAVDHGIHKKGHFVISEFSVSELERVRAAGFQVEVLVEDAKEHFLQQNRNLTPTRNPGCAESGNDHETPANFNLGSMGGYLTYQELLDELDEMQSLYPNLITAKENISNFVTEGQPDNSVTPSIGGNGIKWVKISDNPNVAEGEPQILYSAIHHAREPASLSQLVFYMWYLLENYDTDPEVQNIVNNTELYFVPVLNPDGYLYNQKTDPNGGGFWRKNRKNGHGVDNNRNYDYYINGNPANGAWGGQGTSGNTGSEVYRGTAPFSEVENQAMKWFVENHNFVIALNNHTHGNLLLYPFGYEDNTPTPENDLFEAVGDELVSRNGFTNQISSDLYPAAGTSDDFMYGTVGTHDKIYAFTPEIGPAFWPPSSEIEPICKGMMYLNLTSAKMVNNFAAVTPTGPLYVGNEGTISADYTLKRLGVAGSGNFSVTLNPISANIAFVGNGNTFSGMDLLEEQTGSIDLTIAAGTQAGDDIVYELVVNNGSYNTATLVTKKFGSLTPVFEDNGDSTTANYNNNGWATTTDTFVSPSSSITDSPNGNYQNNQNKTITLSSPVDLTSAIGASLSFYAKWEIEDNWDYVQVEVSTNNGGSWEPQCGNFTNAGSNNGFQPEGEPLYDGTQNDWVLEEIDLGDYLGETILVRFQFASDGAERRDGFYFDDLTISVVEESTLNAEEASINVFTLYPNPVEDILNIKTEIASYSIEVFNIQGQLVFSSSENSNNTTVDYSNFANGVYLMRLTSENTVQTVKIVKQ</sequence>
<dbReference type="SMART" id="SM00631">
    <property type="entry name" value="Zn_pept"/>
    <property type="match status" value="1"/>
</dbReference>
<protein>
    <submittedName>
        <fullName evidence="11">Putative secreted protein (Por secretion system target)</fullName>
    </submittedName>
</protein>
<dbReference type="Gene3D" id="2.60.120.260">
    <property type="entry name" value="Galactose-binding domain-like"/>
    <property type="match status" value="1"/>
</dbReference>
<dbReference type="PANTHER" id="PTHR11705:SF143">
    <property type="entry name" value="SLL0236 PROTEIN"/>
    <property type="match status" value="1"/>
</dbReference>
<feature type="signal peptide" evidence="9">
    <location>
        <begin position="1"/>
        <end position="18"/>
    </location>
</feature>
<dbReference type="AlphaFoldDB" id="A0A370QEV5"/>
<evidence type="ECO:0000256" key="9">
    <source>
        <dbReference type="SAM" id="SignalP"/>
    </source>
</evidence>
<evidence type="ECO:0000256" key="7">
    <source>
        <dbReference type="ARBA" id="ARBA00023049"/>
    </source>
</evidence>
<feature type="active site" description="Proton donor/acceptor" evidence="8">
    <location>
        <position position="402"/>
    </location>
</feature>
<dbReference type="EMBL" id="QRAO01000002">
    <property type="protein sequence ID" value="RDK86893.1"/>
    <property type="molecule type" value="Genomic_DNA"/>
</dbReference>
<evidence type="ECO:0000256" key="1">
    <source>
        <dbReference type="ARBA" id="ARBA00001947"/>
    </source>
</evidence>
<accession>A0A370QEV5</accession>
<comment type="cofactor">
    <cofactor evidence="1">
        <name>Zn(2+)</name>
        <dbReference type="ChEBI" id="CHEBI:29105"/>
    </cofactor>
</comment>
<dbReference type="GO" id="GO:0004181">
    <property type="term" value="F:metallocarboxypeptidase activity"/>
    <property type="evidence" value="ECO:0007669"/>
    <property type="project" value="InterPro"/>
</dbReference>
<dbReference type="GO" id="GO:0006508">
    <property type="term" value="P:proteolysis"/>
    <property type="evidence" value="ECO:0007669"/>
    <property type="project" value="UniProtKB-KW"/>
</dbReference>
<proteinExistence type="inferred from homology"/>
<reference evidence="11 12" key="1">
    <citation type="submission" date="2018-07" db="EMBL/GenBank/DDBJ databases">
        <title>Genomic Encyclopedia of Type Strains, Phase IV (KMG-IV): sequencing the most valuable type-strain genomes for metagenomic binning, comparative biology and taxonomic classification.</title>
        <authorList>
            <person name="Goeker M."/>
        </authorList>
    </citation>
    <scope>NUCLEOTIDE SEQUENCE [LARGE SCALE GENOMIC DNA]</scope>
    <source>
        <strain evidence="11 12">DSM 101478</strain>
    </source>
</reference>